<gene>
    <name evidence="2" type="ORF">Tci_374004</name>
</gene>
<proteinExistence type="predicted"/>
<dbReference type="Pfam" id="PF03732">
    <property type="entry name" value="Retrotrans_gag"/>
    <property type="match status" value="1"/>
</dbReference>
<dbReference type="PANTHER" id="PTHR37610:SF80">
    <property type="entry name" value="RETROTRANSPOSON GAG DOMAIN-CONTAINING PROTEIN"/>
    <property type="match status" value="1"/>
</dbReference>
<organism evidence="2">
    <name type="scientific">Tanacetum cinerariifolium</name>
    <name type="common">Dalmatian daisy</name>
    <name type="synonym">Chrysanthemum cinerariifolium</name>
    <dbReference type="NCBI Taxonomy" id="118510"/>
    <lineage>
        <taxon>Eukaryota</taxon>
        <taxon>Viridiplantae</taxon>
        <taxon>Streptophyta</taxon>
        <taxon>Embryophyta</taxon>
        <taxon>Tracheophyta</taxon>
        <taxon>Spermatophyta</taxon>
        <taxon>Magnoliopsida</taxon>
        <taxon>eudicotyledons</taxon>
        <taxon>Gunneridae</taxon>
        <taxon>Pentapetalae</taxon>
        <taxon>asterids</taxon>
        <taxon>campanulids</taxon>
        <taxon>Asterales</taxon>
        <taxon>Asteraceae</taxon>
        <taxon>Asteroideae</taxon>
        <taxon>Anthemideae</taxon>
        <taxon>Anthemidinae</taxon>
        <taxon>Tanacetum</taxon>
    </lineage>
</organism>
<dbReference type="PANTHER" id="PTHR37610">
    <property type="entry name" value="CCHC-TYPE DOMAIN-CONTAINING PROTEIN"/>
    <property type="match status" value="1"/>
</dbReference>
<name>A0A699HEW9_TANCI</name>
<sequence length="151" mass="17307">MPTDEKIDNYVVLLETRGVDNSKIITWIKNSATPSIGLQLAKYETAKAVWDHLAKLYTQSNFAKQCQLETDIRTLQQNDSSIHDFYSSMATLWDQLALTEHATLSSFNPYIKRRESQRLVQFLMALRHDFEGLCGLIFHREPLPSVDSASQ</sequence>
<evidence type="ECO:0000259" key="1">
    <source>
        <dbReference type="Pfam" id="PF03732"/>
    </source>
</evidence>
<dbReference type="EMBL" id="BKCJ010146035">
    <property type="protein sequence ID" value="GEY02030.1"/>
    <property type="molecule type" value="Genomic_DNA"/>
</dbReference>
<accession>A0A699HEW9</accession>
<dbReference type="InterPro" id="IPR005162">
    <property type="entry name" value="Retrotrans_gag_dom"/>
</dbReference>
<feature type="domain" description="Retrotransposon gag" evidence="1">
    <location>
        <begin position="26"/>
        <end position="107"/>
    </location>
</feature>
<reference evidence="2" key="1">
    <citation type="journal article" date="2019" name="Sci. Rep.">
        <title>Draft genome of Tanacetum cinerariifolium, the natural source of mosquito coil.</title>
        <authorList>
            <person name="Yamashiro T."/>
            <person name="Shiraishi A."/>
            <person name="Satake H."/>
            <person name="Nakayama K."/>
        </authorList>
    </citation>
    <scope>NUCLEOTIDE SEQUENCE</scope>
</reference>
<dbReference type="AlphaFoldDB" id="A0A699HEW9"/>
<comment type="caution">
    <text evidence="2">The sequence shown here is derived from an EMBL/GenBank/DDBJ whole genome shotgun (WGS) entry which is preliminary data.</text>
</comment>
<evidence type="ECO:0000313" key="2">
    <source>
        <dbReference type="EMBL" id="GEY02030.1"/>
    </source>
</evidence>
<protein>
    <submittedName>
        <fullName evidence="2">Gag-Pol polyprotein</fullName>
    </submittedName>
</protein>